<reference evidence="1 2" key="1">
    <citation type="journal article" date="2017" name="Genome Announc.">
        <title>Draft Genome Sequences of Four Alkaliphilic Bacteria Belonging to the Anaerobacillus Genus.</title>
        <authorList>
            <person name="Bassil N.M."/>
            <person name="Lloyd J.R."/>
        </authorList>
    </citation>
    <scope>NUCLEOTIDE SEQUENCE [LARGE SCALE GENOMIC DNA]</scope>
    <source>
        <strain evidence="1 2">NB2006</strain>
    </source>
</reference>
<dbReference type="PROSITE" id="PS01228">
    <property type="entry name" value="COF_1"/>
    <property type="match status" value="1"/>
</dbReference>
<dbReference type="Pfam" id="PF08282">
    <property type="entry name" value="Hydrolase_3"/>
    <property type="match status" value="1"/>
</dbReference>
<proteinExistence type="predicted"/>
<dbReference type="Gene3D" id="3.40.50.1000">
    <property type="entry name" value="HAD superfamily/HAD-like"/>
    <property type="match status" value="1"/>
</dbReference>
<dbReference type="SFLD" id="SFLDG01140">
    <property type="entry name" value="C2.B:_Phosphomannomutase_and_P"/>
    <property type="match status" value="1"/>
</dbReference>
<keyword evidence="2" id="KW-1185">Reference proteome</keyword>
<dbReference type="RefSeq" id="WP_182081380.1">
    <property type="nucleotide sequence ID" value="NZ_CP063356.2"/>
</dbReference>
<protein>
    <submittedName>
        <fullName evidence="1">Cof-type HAD-IIB family hydrolase</fullName>
        <ecNumber evidence="1">3.-.-.-</ecNumber>
    </submittedName>
</protein>
<dbReference type="SUPFAM" id="SSF56784">
    <property type="entry name" value="HAD-like"/>
    <property type="match status" value="1"/>
</dbReference>
<dbReference type="GO" id="GO:0016791">
    <property type="term" value="F:phosphatase activity"/>
    <property type="evidence" value="ECO:0007669"/>
    <property type="project" value="TreeGrafter"/>
</dbReference>
<dbReference type="PANTHER" id="PTHR10000">
    <property type="entry name" value="PHOSPHOSERINE PHOSPHATASE"/>
    <property type="match status" value="1"/>
</dbReference>
<dbReference type="GO" id="GO:0000287">
    <property type="term" value="F:magnesium ion binding"/>
    <property type="evidence" value="ECO:0007669"/>
    <property type="project" value="TreeGrafter"/>
</dbReference>
<sequence length="271" mass="30974">MMKQHLIAIDLDGTLLTDDKSISQKNKLAIEKARELGHIVCIATGRPYRASQMYYQELNLNTPIVNFNGAFVHHPMHKDFGYYHSPLELETAKTIIETCEAFQVKNIMVEIIDEFYLRYYDEVLIETFSMGESPVKFGNLHHILNEHPTSILIHPEDDHVKQLRELLKSAHAEVIDQRVWGAPWNVIEIVKAGLNKAVGLKKISDYYSIPKERIIAFGDEDNDLEMIEYAGIGVAMENAIPELKNISNKVTTTNENDGIAIFLEDYLNFKI</sequence>
<dbReference type="InterPro" id="IPR023214">
    <property type="entry name" value="HAD_sf"/>
</dbReference>
<dbReference type="NCBIfam" id="TIGR01484">
    <property type="entry name" value="HAD-SF-IIB"/>
    <property type="match status" value="1"/>
</dbReference>
<name>A0A7S7LCR3_9BACI</name>
<dbReference type="CDD" id="cd07516">
    <property type="entry name" value="HAD_Pase"/>
    <property type="match status" value="1"/>
</dbReference>
<dbReference type="EC" id="3.-.-.-" evidence="1"/>
<dbReference type="AlphaFoldDB" id="A0A7S7LCR3"/>
<keyword evidence="1" id="KW-0378">Hydrolase</keyword>
<dbReference type="GO" id="GO:0005829">
    <property type="term" value="C:cytosol"/>
    <property type="evidence" value="ECO:0007669"/>
    <property type="project" value="TreeGrafter"/>
</dbReference>
<dbReference type="NCBIfam" id="TIGR00099">
    <property type="entry name" value="Cof-subfamily"/>
    <property type="match status" value="1"/>
</dbReference>
<dbReference type="PANTHER" id="PTHR10000:SF23">
    <property type="entry name" value="5-AMINO-6-(5-PHOSPHO-D-RIBITYLAMINO)URACIL PHOSPHATASE YITU"/>
    <property type="match status" value="1"/>
</dbReference>
<gene>
    <name evidence="1" type="ORF">AWH56_015420</name>
</gene>
<evidence type="ECO:0000313" key="2">
    <source>
        <dbReference type="Proteomes" id="UP000180175"/>
    </source>
</evidence>
<dbReference type="Gene3D" id="3.30.1240.10">
    <property type="match status" value="1"/>
</dbReference>
<dbReference type="KEGG" id="aia:AWH56_015420"/>
<dbReference type="EMBL" id="CP063356">
    <property type="protein sequence ID" value="QOY38638.1"/>
    <property type="molecule type" value="Genomic_DNA"/>
</dbReference>
<reference evidence="1 2" key="2">
    <citation type="journal article" date="2019" name="Int. J. Syst. Evol. Microbiol.">
        <title>Anaerobacillus isosaccharinicus sp. nov., an alkaliphilic bacterium which degrades isosaccharinic acid.</title>
        <authorList>
            <person name="Bassil N.M."/>
            <person name="Lloyd J.R."/>
        </authorList>
    </citation>
    <scope>NUCLEOTIDE SEQUENCE [LARGE SCALE GENOMIC DNA]</scope>
    <source>
        <strain evidence="1 2">NB2006</strain>
    </source>
</reference>
<dbReference type="InterPro" id="IPR000150">
    <property type="entry name" value="Cof"/>
</dbReference>
<organism evidence="1 2">
    <name type="scientific">Anaerobacillus isosaccharinicus</name>
    <dbReference type="NCBI Taxonomy" id="1532552"/>
    <lineage>
        <taxon>Bacteria</taxon>
        <taxon>Bacillati</taxon>
        <taxon>Bacillota</taxon>
        <taxon>Bacilli</taxon>
        <taxon>Bacillales</taxon>
        <taxon>Bacillaceae</taxon>
        <taxon>Anaerobacillus</taxon>
    </lineage>
</organism>
<dbReference type="InterPro" id="IPR006379">
    <property type="entry name" value="HAD-SF_hydro_IIB"/>
</dbReference>
<accession>A0A7S7LCR3</accession>
<dbReference type="SFLD" id="SFLDS00003">
    <property type="entry name" value="Haloacid_Dehalogenase"/>
    <property type="match status" value="1"/>
</dbReference>
<dbReference type="Proteomes" id="UP000180175">
    <property type="component" value="Chromosome"/>
</dbReference>
<evidence type="ECO:0000313" key="1">
    <source>
        <dbReference type="EMBL" id="QOY38638.1"/>
    </source>
</evidence>
<dbReference type="InterPro" id="IPR036412">
    <property type="entry name" value="HAD-like_sf"/>
</dbReference>